<dbReference type="AlphaFoldDB" id="W5MWN3"/>
<feature type="domain" description="RRM" evidence="11">
    <location>
        <begin position="855"/>
        <end position="923"/>
    </location>
</feature>
<feature type="region of interest" description="Disordered" evidence="10">
    <location>
        <begin position="458"/>
        <end position="506"/>
    </location>
</feature>
<dbReference type="Pfam" id="PF00642">
    <property type="entry name" value="zf-CCCH"/>
    <property type="match status" value="1"/>
</dbReference>
<dbReference type="GO" id="GO:0003723">
    <property type="term" value="F:RNA binding"/>
    <property type="evidence" value="ECO:0007669"/>
    <property type="project" value="UniProtKB-UniRule"/>
</dbReference>
<dbReference type="Gene3D" id="3.30.70.330">
    <property type="match status" value="2"/>
</dbReference>
<dbReference type="Ensembl" id="ENSLOCT00000012817.1">
    <property type="protein sequence ID" value="ENSLOCP00000012792.1"/>
    <property type="gene ID" value="ENSLOCG00000010426.1"/>
</dbReference>
<evidence type="ECO:0000256" key="8">
    <source>
        <dbReference type="PROSITE-ProRule" id="PRU00723"/>
    </source>
</evidence>
<feature type="compositionally biased region" description="Basic residues" evidence="10">
    <location>
        <begin position="830"/>
        <end position="840"/>
    </location>
</feature>
<name>W5MWN3_LEPOC</name>
<reference evidence="13" key="2">
    <citation type="submission" date="2025-08" db="UniProtKB">
        <authorList>
            <consortium name="Ensembl"/>
        </authorList>
    </citation>
    <scope>IDENTIFICATION</scope>
</reference>
<dbReference type="InterPro" id="IPR034451">
    <property type="entry name" value="RBM27_RRM"/>
</dbReference>
<evidence type="ECO:0000256" key="5">
    <source>
        <dbReference type="ARBA" id="ARBA00023054"/>
    </source>
</evidence>
<dbReference type="InterPro" id="IPR045137">
    <property type="entry name" value="RBM26/27"/>
</dbReference>
<evidence type="ECO:0000256" key="4">
    <source>
        <dbReference type="ARBA" id="ARBA00022884"/>
    </source>
</evidence>
<dbReference type="Gene3D" id="1.20.1390.10">
    <property type="entry name" value="PWI domain"/>
    <property type="match status" value="1"/>
</dbReference>
<reference evidence="14" key="1">
    <citation type="submission" date="2011-12" db="EMBL/GenBank/DDBJ databases">
        <title>The Draft Genome of Lepisosteus oculatus.</title>
        <authorList>
            <consortium name="The Broad Institute Genome Assembly &amp; Analysis Group"/>
            <consortium name="Computational R&amp;D Group"/>
            <consortium name="and Sequencing Platform"/>
            <person name="Di Palma F."/>
            <person name="Alfoldi J."/>
            <person name="Johnson J."/>
            <person name="Berlin A."/>
            <person name="Gnerre S."/>
            <person name="Jaffe D."/>
            <person name="MacCallum I."/>
            <person name="Young S."/>
            <person name="Walker B.J."/>
            <person name="Lander E.S."/>
            <person name="Lindblad-Toh K."/>
        </authorList>
    </citation>
    <scope>NUCLEOTIDE SEQUENCE [LARGE SCALE GENOMIC DNA]</scope>
</reference>
<keyword evidence="5 9" id="KW-0175">Coiled coil</keyword>
<organism evidence="13 14">
    <name type="scientific">Lepisosteus oculatus</name>
    <name type="common">Spotted gar</name>
    <dbReference type="NCBI Taxonomy" id="7918"/>
    <lineage>
        <taxon>Eukaryota</taxon>
        <taxon>Metazoa</taxon>
        <taxon>Chordata</taxon>
        <taxon>Craniata</taxon>
        <taxon>Vertebrata</taxon>
        <taxon>Euteleostomi</taxon>
        <taxon>Actinopterygii</taxon>
        <taxon>Neopterygii</taxon>
        <taxon>Holostei</taxon>
        <taxon>Semionotiformes</taxon>
        <taxon>Lepisosteidae</taxon>
        <taxon>Lepisosteus</taxon>
    </lineage>
</organism>
<feature type="region of interest" description="Disordered" evidence="10">
    <location>
        <begin position="922"/>
        <end position="970"/>
    </location>
</feature>
<keyword evidence="1 8" id="KW-0479">Metal-binding</keyword>
<feature type="region of interest" description="Disordered" evidence="10">
    <location>
        <begin position="822"/>
        <end position="845"/>
    </location>
</feature>
<comment type="function">
    <text evidence="6">May be involved in the turnover of nuclear polyadenylated (pA+) RNA.</text>
</comment>
<evidence type="ECO:0000256" key="9">
    <source>
        <dbReference type="SAM" id="Coils"/>
    </source>
</evidence>
<keyword evidence="3 8" id="KW-0862">Zinc</keyword>
<feature type="compositionally biased region" description="Acidic residues" evidence="10">
    <location>
        <begin position="931"/>
        <end position="944"/>
    </location>
</feature>
<dbReference type="InterPro" id="IPR035979">
    <property type="entry name" value="RBD_domain_sf"/>
</dbReference>
<dbReference type="CDD" id="cd12517">
    <property type="entry name" value="RRM_RBM27"/>
    <property type="match status" value="1"/>
</dbReference>
<dbReference type="Proteomes" id="UP000018468">
    <property type="component" value="Linkage group LG6"/>
</dbReference>
<keyword evidence="2 8" id="KW-0863">Zinc-finger</keyword>
<feature type="domain" description="C3H1-type" evidence="12">
    <location>
        <begin position="286"/>
        <end position="314"/>
    </location>
</feature>
<feature type="compositionally biased region" description="Basic and acidic residues" evidence="10">
    <location>
        <begin position="129"/>
        <end position="170"/>
    </location>
</feature>
<dbReference type="InterPro" id="IPR002483">
    <property type="entry name" value="PWI_dom"/>
</dbReference>
<dbReference type="InterPro" id="IPR000571">
    <property type="entry name" value="Znf_CCCH"/>
</dbReference>
<dbReference type="FunFam" id="3.30.70.330:FF:000330">
    <property type="entry name" value="RNA-binding motif protein 26"/>
    <property type="match status" value="1"/>
</dbReference>
<dbReference type="EMBL" id="AHAT01021397">
    <property type="status" value="NOT_ANNOTATED_CDS"/>
    <property type="molecule type" value="Genomic_DNA"/>
</dbReference>
<proteinExistence type="predicted"/>
<evidence type="ECO:0000256" key="10">
    <source>
        <dbReference type="SAM" id="MobiDB-lite"/>
    </source>
</evidence>
<feature type="compositionally biased region" description="Basic residues" evidence="10">
    <location>
        <begin position="623"/>
        <end position="634"/>
    </location>
</feature>
<evidence type="ECO:0000313" key="14">
    <source>
        <dbReference type="Proteomes" id="UP000018468"/>
    </source>
</evidence>
<feature type="compositionally biased region" description="Basic residues" evidence="10">
    <location>
        <begin position="177"/>
        <end position="191"/>
    </location>
</feature>
<dbReference type="FunFam" id="1.20.1390.10:FF:000001">
    <property type="entry name" value="RNA-binding protein 26 isoform X2"/>
    <property type="match status" value="1"/>
</dbReference>
<dbReference type="GO" id="GO:0008270">
    <property type="term" value="F:zinc ion binding"/>
    <property type="evidence" value="ECO:0007669"/>
    <property type="project" value="UniProtKB-KW"/>
</dbReference>
<dbReference type="InterPro" id="IPR000504">
    <property type="entry name" value="RRM_dom"/>
</dbReference>
<accession>W5MWN3</accession>
<evidence type="ECO:0000256" key="1">
    <source>
        <dbReference type="ARBA" id="ARBA00022723"/>
    </source>
</evidence>
<dbReference type="PANTHER" id="PTHR14398">
    <property type="entry name" value="RNA RECOGNITION RRM/RNP DOMAIN"/>
    <property type="match status" value="1"/>
</dbReference>
<dbReference type="Bgee" id="ENSLOCG00000010426">
    <property type="expression patterns" value="Expressed in ovary and 13 other cell types or tissues"/>
</dbReference>
<feature type="compositionally biased region" description="Low complexity" evidence="10">
    <location>
        <begin position="601"/>
        <end position="615"/>
    </location>
</feature>
<dbReference type="GeneTree" id="ENSGT00510000046929"/>
<evidence type="ECO:0000256" key="2">
    <source>
        <dbReference type="ARBA" id="ARBA00022771"/>
    </source>
</evidence>
<feature type="compositionally biased region" description="Acidic residues" evidence="10">
    <location>
        <begin position="951"/>
        <end position="964"/>
    </location>
</feature>
<dbReference type="Pfam" id="PF01480">
    <property type="entry name" value="PWI"/>
    <property type="match status" value="1"/>
</dbReference>
<evidence type="ECO:0000256" key="7">
    <source>
        <dbReference type="PROSITE-ProRule" id="PRU00176"/>
    </source>
</evidence>
<protein>
    <submittedName>
        <fullName evidence="13">RNA binding motif protein 27</fullName>
    </submittedName>
</protein>
<feature type="region of interest" description="Disordered" evidence="10">
    <location>
        <begin position="598"/>
        <end position="658"/>
    </location>
</feature>
<feature type="domain" description="RRM" evidence="11">
    <location>
        <begin position="523"/>
        <end position="597"/>
    </location>
</feature>
<evidence type="ECO:0000259" key="12">
    <source>
        <dbReference type="PROSITE" id="PS50103"/>
    </source>
</evidence>
<dbReference type="SUPFAM" id="SSF54928">
    <property type="entry name" value="RNA-binding domain, RBD"/>
    <property type="match status" value="2"/>
</dbReference>
<keyword evidence="4 7" id="KW-0694">RNA-binding</keyword>
<feature type="region of interest" description="Disordered" evidence="10">
    <location>
        <begin position="83"/>
        <end position="224"/>
    </location>
</feature>
<feature type="compositionally biased region" description="Basic and acidic residues" evidence="10">
    <location>
        <begin position="194"/>
        <end position="218"/>
    </location>
</feature>
<keyword evidence="14" id="KW-1185">Reference proteome</keyword>
<sequence>HFMKMIIENVEALKSWLAKLLEPICDADPSALANYVVALVKKDKPEKDLKALCADQLDVFLQKETTGFVDKLFECLTTKNYLGNQEPPAKEVSKEEAKPAAQKVEESKEETGNGDEEREGRRRRSPLRNRSDLNESRVRDDKRRDDRKRRDGDRHGKASDPYRERYDRRAGTNRARSFSRSRSKSRSRSGSRGKMGDKDHSRGKDHRLKFEMERKEPEGYLPPSVPMCSSLLPLPPPPPQQYSSGGQAVPSSVTVVAPAHLPDSTTESWSNYYSNHTDSKPFNRSTALKRRCRDYDEKGFCVRGDLCPFDHGNDPLIVDDVTLPAMIPFPPPPGMPPPRMGMPPMVEPPSNMRIPPMPPHGQPTPPGMFPVPGPPLIPASAVDAREHSGTSSVSALAPPGVGPPPALPPHPQYTLSEYNYDPEAYNPEAPGITAPGRPQYRQFIPRIQTQRPNLIGLTSSDMDTQNSRAMTNNNARYSNDQDNRKRSMANTEGPQAKKPWMDKQNFNNQHKPAFQKKNHYANTKLEVRKIPRDLNNITKLNEHFSKFGTIVNIQVVFGGDPEAALIQYTTNEEARRAISSTEAVLNNRFIRVYWHRENNEQQQQQQQHQAQTQTAPVALQHTSVHKKMTPKHRLGNATGNKGDAPQPSTEVSPAMPASMSLQKGAYSSAVMKMTSKPMVKATKALEAHEAMKKKQEALKLQQDMRKKKQEMLEKQIECQKVLINRLEKNKNMKPEDRSSIMKTLKDLTEKISQLKDEMKPSCNTLAKSAQLKTKIDAQKELLDAELDFHKKLSSGEDTTDLKKKLSQLQVEAARLGLIPAGRGKVTPVRGRGRGRGRTLRGRGAGNHMVVDHRPRALAILGVTKEEKDELMPHFVKFGEIEELRDHDATSVVMTFKTRSEAENAANQGAKFKGRTLQISWYKPKTPSVSTEPEEEESKEEEEAECSLLHPEEEEEDDDEEDEDESRSWRR</sequence>
<feature type="zinc finger region" description="C3H1-type" evidence="8">
    <location>
        <begin position="286"/>
        <end position="314"/>
    </location>
</feature>
<feature type="coiled-coil region" evidence="9">
    <location>
        <begin position="690"/>
        <end position="757"/>
    </location>
</feature>
<dbReference type="PROSITE" id="PS50103">
    <property type="entry name" value="ZF_C3H1"/>
    <property type="match status" value="1"/>
</dbReference>
<evidence type="ECO:0000256" key="3">
    <source>
        <dbReference type="ARBA" id="ARBA00022833"/>
    </source>
</evidence>
<evidence type="ECO:0000256" key="6">
    <source>
        <dbReference type="ARBA" id="ARBA00043866"/>
    </source>
</evidence>
<dbReference type="HOGENOM" id="CLU_006190_0_0_1"/>
<feature type="compositionally biased region" description="Polar residues" evidence="10">
    <location>
        <begin position="458"/>
        <end position="478"/>
    </location>
</feature>
<evidence type="ECO:0000259" key="11">
    <source>
        <dbReference type="PROSITE" id="PS50102"/>
    </source>
</evidence>
<evidence type="ECO:0000313" key="13">
    <source>
        <dbReference type="Ensembl" id="ENSLOCP00000012792.1"/>
    </source>
</evidence>
<reference evidence="13" key="3">
    <citation type="submission" date="2025-09" db="UniProtKB">
        <authorList>
            <consortium name="Ensembl"/>
        </authorList>
    </citation>
    <scope>IDENTIFICATION</scope>
</reference>
<dbReference type="PROSITE" id="PS50102">
    <property type="entry name" value="RRM"/>
    <property type="match status" value="2"/>
</dbReference>
<dbReference type="PANTHER" id="PTHR14398:SF1">
    <property type="entry name" value="RNA-BINDING PROTEIN 27"/>
    <property type="match status" value="1"/>
</dbReference>
<dbReference type="SMART" id="SM00360">
    <property type="entry name" value="RRM"/>
    <property type="match status" value="2"/>
</dbReference>
<feature type="compositionally biased region" description="Basic and acidic residues" evidence="10">
    <location>
        <begin position="88"/>
        <end position="111"/>
    </location>
</feature>
<dbReference type="FunFam" id="3.30.70.330:FF:000124">
    <property type="entry name" value="RNA-binding protein 26 isoform X3"/>
    <property type="match status" value="1"/>
</dbReference>
<dbReference type="Pfam" id="PF00076">
    <property type="entry name" value="RRM_1"/>
    <property type="match status" value="1"/>
</dbReference>
<dbReference type="InterPro" id="IPR012677">
    <property type="entry name" value="Nucleotide-bd_a/b_plait_sf"/>
</dbReference>